<evidence type="ECO:0000313" key="4">
    <source>
        <dbReference type="Proteomes" id="UP001152485"/>
    </source>
</evidence>
<evidence type="ECO:0000313" key="1">
    <source>
        <dbReference type="EMBL" id="CAH9062408.1"/>
    </source>
</evidence>
<dbReference type="RefSeq" id="WP_261594969.1">
    <property type="nucleotide sequence ID" value="NZ_CAMAPC010000013.1"/>
</dbReference>
<keyword evidence="3" id="KW-1185">Reference proteome</keyword>
<reference evidence="1 4" key="1">
    <citation type="submission" date="2022-07" db="EMBL/GenBank/DDBJ databases">
        <authorList>
            <person name="Criscuolo A."/>
        </authorList>
    </citation>
    <scope>NUCLEOTIDE SEQUENCE</scope>
    <source>
        <strain evidence="4">CIP 111951</strain>
        <strain evidence="1">CIP111854</strain>
        <strain evidence="2">CIP111951</strain>
    </source>
</reference>
<sequence>MAKITRKLSNNKHQSRDFEFIIAALNELKVHPEKLEIIKTNCAEFKQQPYLKRGLLLAVERFEWVFAIDDDVQRIAKQVLADDYIGNRLRRYPLLFKGVICD</sequence>
<dbReference type="AlphaFoldDB" id="A0A9W4R1F2"/>
<accession>A0A9W4R1F2</accession>
<organism evidence="1 3">
    <name type="scientific">Pseudoalteromonas holothuriae</name>
    <dbReference type="NCBI Taxonomy" id="2963714"/>
    <lineage>
        <taxon>Bacteria</taxon>
        <taxon>Pseudomonadati</taxon>
        <taxon>Pseudomonadota</taxon>
        <taxon>Gammaproteobacteria</taxon>
        <taxon>Alteromonadales</taxon>
        <taxon>Pseudoalteromonadaceae</taxon>
        <taxon>Pseudoalteromonas</taxon>
    </lineage>
</organism>
<dbReference type="Proteomes" id="UP001152467">
    <property type="component" value="Unassembled WGS sequence"/>
</dbReference>
<comment type="caution">
    <text evidence="1">The sequence shown here is derived from an EMBL/GenBank/DDBJ whole genome shotgun (WGS) entry which is preliminary data.</text>
</comment>
<name>A0A9W4R1F2_9GAMM</name>
<gene>
    <name evidence="1" type="ORF">PSECIP111854_03006</name>
    <name evidence="2" type="ORF">PSECIP111951_03665</name>
</gene>
<protein>
    <submittedName>
        <fullName evidence="1">Uncharacterized protein</fullName>
    </submittedName>
</protein>
<dbReference type="EMBL" id="CAMAPD010000023">
    <property type="protein sequence ID" value="CAH9066886.1"/>
    <property type="molecule type" value="Genomic_DNA"/>
</dbReference>
<evidence type="ECO:0000313" key="3">
    <source>
        <dbReference type="Proteomes" id="UP001152467"/>
    </source>
</evidence>
<dbReference type="EMBL" id="CAMAPC010000013">
    <property type="protein sequence ID" value="CAH9062408.1"/>
    <property type="molecule type" value="Genomic_DNA"/>
</dbReference>
<dbReference type="Proteomes" id="UP001152485">
    <property type="component" value="Unassembled WGS sequence"/>
</dbReference>
<evidence type="ECO:0000313" key="2">
    <source>
        <dbReference type="EMBL" id="CAH9066886.1"/>
    </source>
</evidence>
<proteinExistence type="predicted"/>